<feature type="transmembrane region" description="Helical" evidence="1">
    <location>
        <begin position="138"/>
        <end position="156"/>
    </location>
</feature>
<keyword evidence="1" id="KW-1133">Transmembrane helix</keyword>
<accession>A0A1H2YI91</accession>
<reference evidence="2 3" key="1">
    <citation type="submission" date="2016-10" db="EMBL/GenBank/DDBJ databases">
        <authorList>
            <person name="de Groot N.N."/>
        </authorList>
    </citation>
    <scope>NUCLEOTIDE SEQUENCE [LARGE SCALE GENOMIC DNA]</scope>
    <source>
        <strain evidence="2 3">DSM 17890</strain>
    </source>
</reference>
<dbReference type="OrthoDB" id="9794540at2"/>
<proteinExistence type="predicted"/>
<keyword evidence="1" id="KW-0472">Membrane</keyword>
<keyword evidence="1" id="KW-0812">Transmembrane</keyword>
<feature type="transmembrane region" description="Helical" evidence="1">
    <location>
        <begin position="51"/>
        <end position="78"/>
    </location>
</feature>
<evidence type="ECO:0000313" key="3">
    <source>
        <dbReference type="Proteomes" id="UP000199118"/>
    </source>
</evidence>
<name>A0A1H2YI91_9RHOB</name>
<evidence type="ECO:0000256" key="1">
    <source>
        <dbReference type="SAM" id="Phobius"/>
    </source>
</evidence>
<evidence type="ECO:0000313" key="2">
    <source>
        <dbReference type="EMBL" id="SDX04259.1"/>
    </source>
</evidence>
<keyword evidence="3" id="KW-1185">Reference proteome</keyword>
<dbReference type="EMBL" id="FNMZ01000003">
    <property type="protein sequence ID" value="SDX04259.1"/>
    <property type="molecule type" value="Genomic_DNA"/>
</dbReference>
<evidence type="ECO:0008006" key="4">
    <source>
        <dbReference type="Google" id="ProtNLM"/>
    </source>
</evidence>
<feature type="transmembrane region" description="Helical" evidence="1">
    <location>
        <begin position="18"/>
        <end position="39"/>
    </location>
</feature>
<sequence length="404" mass="44063">MSIVQDRRIEFSQPIRQIVLMVIVLGLTAAGVSFLYGPISAVFNANPYLNGFIGGVFVIGVLACFWQVMALIAAVSWLEGFAIDRPGHEFVNPPRLLTSLASMLRDKRARAALTATSTRSILDTAAQRLDEQRDITRYIINLLILVGLLGTFWGLSNVVPGIVETMRNLGAQDGDDALAVFERLMGGLNAQLDGMGTAFASSLLGLAGSLVVGLLDLFAGHGQNRFYRELEEWLSSITRLSRGGEDGEASATAIAAELIERNAEQMEALVSALRDAEDRQRVADARMETLAAGLSGLVRVMEEDRETRLAETRQAASVPAAPPLDPAETYAKLDRIATAQERAAHMLEKAQDREESDEGRQRLRSIDLQITRLLEEVSAGRQEATAELRMDIARLTRAITGERS</sequence>
<gene>
    <name evidence="2" type="ORF">SAMN05444336_103122</name>
</gene>
<protein>
    <recommendedName>
        <fullName evidence="4">Biopolymer transporter ExbB</fullName>
    </recommendedName>
</protein>
<feature type="transmembrane region" description="Helical" evidence="1">
    <location>
        <begin position="198"/>
        <end position="219"/>
    </location>
</feature>
<dbReference type="Proteomes" id="UP000199118">
    <property type="component" value="Unassembled WGS sequence"/>
</dbReference>
<dbReference type="STRING" id="356660.SAMN05444336_103122"/>
<dbReference type="RefSeq" id="WP_092681298.1">
    <property type="nucleotide sequence ID" value="NZ_FNMZ01000003.1"/>
</dbReference>
<organism evidence="2 3">
    <name type="scientific">Albimonas donghaensis</name>
    <dbReference type="NCBI Taxonomy" id="356660"/>
    <lineage>
        <taxon>Bacteria</taxon>
        <taxon>Pseudomonadati</taxon>
        <taxon>Pseudomonadota</taxon>
        <taxon>Alphaproteobacteria</taxon>
        <taxon>Rhodobacterales</taxon>
        <taxon>Paracoccaceae</taxon>
        <taxon>Albimonas</taxon>
    </lineage>
</organism>
<dbReference type="AlphaFoldDB" id="A0A1H2YI91"/>